<keyword evidence="7" id="KW-0009">Actin-binding</keyword>
<dbReference type="SMART" id="SM00139">
    <property type="entry name" value="MyTH4"/>
    <property type="match status" value="1"/>
</dbReference>
<keyword evidence="1 6" id="KW-0728">SH3 domain</keyword>
<evidence type="ECO:0000256" key="6">
    <source>
        <dbReference type="PROSITE-ProRule" id="PRU00192"/>
    </source>
</evidence>
<evidence type="ECO:0000313" key="11">
    <source>
        <dbReference type="Proteomes" id="UP000046392"/>
    </source>
</evidence>
<evidence type="ECO:0000256" key="7">
    <source>
        <dbReference type="PROSITE-ProRule" id="PRU00782"/>
    </source>
</evidence>
<reference evidence="12" key="1">
    <citation type="submission" date="2017-02" db="UniProtKB">
        <authorList>
            <consortium name="WormBaseParasite"/>
        </authorList>
    </citation>
    <scope>IDENTIFICATION</scope>
</reference>
<keyword evidence="2 7" id="KW-0547">Nucleotide-binding</keyword>
<dbReference type="InterPro" id="IPR059004">
    <property type="entry name" value="MYO15"/>
</dbReference>
<evidence type="ECO:0000259" key="10">
    <source>
        <dbReference type="PROSITE" id="PS51456"/>
    </source>
</evidence>
<dbReference type="Gene3D" id="1.20.5.190">
    <property type="match status" value="1"/>
</dbReference>
<dbReference type="Proteomes" id="UP000046392">
    <property type="component" value="Unplaced"/>
</dbReference>
<dbReference type="Gene3D" id="2.30.30.40">
    <property type="entry name" value="SH3 Domains"/>
    <property type="match status" value="1"/>
</dbReference>
<dbReference type="InterPro" id="IPR001452">
    <property type="entry name" value="SH3_domain"/>
</dbReference>
<feature type="domain" description="Myosin motor" evidence="10">
    <location>
        <begin position="1"/>
        <end position="649"/>
    </location>
</feature>
<dbReference type="PROSITE" id="PS50002">
    <property type="entry name" value="SH3"/>
    <property type="match status" value="1"/>
</dbReference>
<dbReference type="InterPro" id="IPR038185">
    <property type="entry name" value="MyTH4_dom_sf"/>
</dbReference>
<organism evidence="11 12">
    <name type="scientific">Strongyloides papillosus</name>
    <name type="common">Intestinal threadworm</name>
    <dbReference type="NCBI Taxonomy" id="174720"/>
    <lineage>
        <taxon>Eukaryota</taxon>
        <taxon>Metazoa</taxon>
        <taxon>Ecdysozoa</taxon>
        <taxon>Nematoda</taxon>
        <taxon>Chromadorea</taxon>
        <taxon>Rhabditida</taxon>
        <taxon>Tylenchina</taxon>
        <taxon>Panagrolaimomorpha</taxon>
        <taxon>Strongyloidoidea</taxon>
        <taxon>Strongyloididae</taxon>
        <taxon>Strongyloides</taxon>
    </lineage>
</organism>
<dbReference type="InterPro" id="IPR000857">
    <property type="entry name" value="MyTH4_dom"/>
</dbReference>
<dbReference type="SMART" id="SM00015">
    <property type="entry name" value="IQ"/>
    <property type="match status" value="2"/>
</dbReference>
<dbReference type="STRING" id="174720.A0A0N5BUB5"/>
<dbReference type="InterPro" id="IPR036028">
    <property type="entry name" value="SH3-like_dom_sf"/>
</dbReference>
<accession>A0A0N5BUB5</accession>
<dbReference type="PANTHER" id="PTHR22692:SF26">
    <property type="entry name" value="SH3 DOMAIN-CONTAINING PROTEIN"/>
    <property type="match status" value="1"/>
</dbReference>
<dbReference type="InterPro" id="IPR036961">
    <property type="entry name" value="Kinesin_motor_dom_sf"/>
</dbReference>
<dbReference type="Gene3D" id="1.25.40.530">
    <property type="entry name" value="MyTH4 domain"/>
    <property type="match status" value="1"/>
</dbReference>
<evidence type="ECO:0000256" key="2">
    <source>
        <dbReference type="ARBA" id="ARBA00022741"/>
    </source>
</evidence>
<dbReference type="Gene3D" id="3.40.850.10">
    <property type="entry name" value="Kinesin motor domain"/>
    <property type="match status" value="1"/>
</dbReference>
<evidence type="ECO:0000259" key="9">
    <source>
        <dbReference type="PROSITE" id="PS51016"/>
    </source>
</evidence>
<dbReference type="Pfam" id="PF26570">
    <property type="entry name" value="MYO15"/>
    <property type="match status" value="1"/>
</dbReference>
<feature type="domain" description="SH3" evidence="8">
    <location>
        <begin position="1441"/>
        <end position="1510"/>
    </location>
</feature>
<dbReference type="InterPro" id="IPR027417">
    <property type="entry name" value="P-loop_NTPase"/>
</dbReference>
<feature type="binding site" evidence="7">
    <location>
        <begin position="88"/>
        <end position="95"/>
    </location>
    <ligand>
        <name>ATP</name>
        <dbReference type="ChEBI" id="CHEBI:30616"/>
    </ligand>
</feature>
<dbReference type="Gene3D" id="1.20.58.530">
    <property type="match status" value="1"/>
</dbReference>
<dbReference type="SMART" id="SM00326">
    <property type="entry name" value="SH3"/>
    <property type="match status" value="1"/>
</dbReference>
<protein>
    <submittedName>
        <fullName evidence="12">Myosin motor domain-containing protein</fullName>
    </submittedName>
</protein>
<evidence type="ECO:0000256" key="3">
    <source>
        <dbReference type="ARBA" id="ARBA00022840"/>
    </source>
</evidence>
<dbReference type="PANTHER" id="PTHR22692">
    <property type="entry name" value="MYOSIN VII, XV"/>
    <property type="match status" value="1"/>
</dbReference>
<dbReference type="GO" id="GO:0016459">
    <property type="term" value="C:myosin complex"/>
    <property type="evidence" value="ECO:0007669"/>
    <property type="project" value="UniProtKB-KW"/>
</dbReference>
<dbReference type="Gene3D" id="1.10.10.820">
    <property type="match status" value="1"/>
</dbReference>
<dbReference type="PROSITE" id="PS50096">
    <property type="entry name" value="IQ"/>
    <property type="match status" value="2"/>
</dbReference>
<evidence type="ECO:0000313" key="12">
    <source>
        <dbReference type="WBParaSite" id="SPAL_0000943600.1"/>
    </source>
</evidence>
<dbReference type="GO" id="GO:0003774">
    <property type="term" value="F:cytoskeletal motor activity"/>
    <property type="evidence" value="ECO:0007669"/>
    <property type="project" value="UniProtKB-UniRule"/>
</dbReference>
<dbReference type="Pfam" id="PF00063">
    <property type="entry name" value="Myosin_head"/>
    <property type="match status" value="2"/>
</dbReference>
<evidence type="ECO:0000256" key="5">
    <source>
        <dbReference type="ARBA" id="ARBA00023175"/>
    </source>
</evidence>
<evidence type="ECO:0000256" key="1">
    <source>
        <dbReference type="ARBA" id="ARBA00022443"/>
    </source>
</evidence>
<sequence length="1535" mass="180262">MSHIDKQNQLISLLKELHKNNENYIFEDNFLLYLKPSKHDIIKDRLPFNCYDNENDVTNLPPHIYDVARTALIRSLVSKKDVSIILNGGSQSGKTYNIYKCLKYFSKFSLNKNKNFNCDVINSIHLLIRNLCCIDSITEIPLLYKVNISINGISGIELRNVLFNGYNKLICFNENVKNFNIFYTMFYGMDENDKERFNLKNKEFFLLNNTLLDKKEKQLCRNEYNNLKNCMLNILGFTEEHFETFQSIICGILNIGNISFYTDTNSDQKIVKLCQKPEILSITKLLKLEISEIYNIFNYKKYGNNIEKALDLRDGLIEILYKKLIDWVLMRIENIYNDKGNSSIYMFDYKGYTSSGYNEYDEFCTNITNELYMNIFLSKYMEFYLNNNGMVEDDISLTKKTNENCLNILVNDKKNLLTILNDECIFPLTSNSALIQKFDLNFIDQNCYLNSRSIKTFEFGIKHFFGVQYYNVSDFLLQNKRNIYNWIDDIFLKSEDSTIVSMFHVQPDIEERVNQKFVASEIVESLKKNIISKLSKTENIFVFCLKPSLKRNSKEFDCNFITKQLKSQGLLDLLKIKSNNFNHRYHITQFLNEFKILLPNNLMKEQNDNQITNNILINQGSKFTNDYLIVNNIVYLNENLAKQLEWRKYKHFMRCIIKIQALYRGYKARKSFQSKKSATIKIQSYFRGWNARKFIVKKKYEIKEKLMKENDNCKFVAKSKDICIPIGKTTDTYELKLEIEEEYEKIPIKQDILSIIPISIEEFTKKYIKYHKIGVKREVIFAPFLEKENEIDYRESLRVFKIILEFMSSEKISNFFVKNIIETGISNIKLRDEIYIQILNQTYNNSSKKEVDRILILLLVTLNSFLPSPFLFPVLLNYFDSQKSTLQILFTQIFYRHLSISQLQTSRKYSAITTYEMITFSKKQPLCIRINVSGVCMVSIQIDSLSTIKEIVKNCLGKMSIGNVNGWNVDGEFIKNEMIIKLEEKDYIFDIIYMVENDMINIIKNEKFTFPSTMKRPKHNEESSDTFEASQTNGKNIMIDEMGNNVGKRSSFSNDNLLSPRTLRRVYIVEEKNVPERVKIFDDNNNNDISKLDENGNNMECVNMSAKSLEKEIYSPIRYTPILEVDDDVEDLIDNIFNNAISEGNNNMLRSSIEKTLVKNIQGGIENIKEVPTNAFNKQNFYDYHDYETSSSIYNTLSTSKVTPNIDRHSKVEESSMALSMMELQTLVKLGEKKSYISDNIQSDHSKNEGAILVSPKLYNLILRKELFFPCEITDKYEVDLIYLQIINDCKENNPYRIEKKERNAINNILRYNKMSLNDIDMPEKIPFKVKDDIVNCARRWPLYFSRVYYVEKITEKGNEKYQLHVSENGIYIVEIIPNFTHSPYKIIDTISYDEIADTYFEDENIFSIYLYNNINFKFLTSNESEEIRKLVHIYLNPILEKPVYVHAIAPFLSNNNELLSFDKGSQIQIINDNYYHKSTIPNHGNRWLFGKCNNSVGWFSTEYVSMTCTEDDSYVTPYFDHQQVSFPLKSYKSN</sequence>
<feature type="domain" description="MyTH4" evidence="9">
    <location>
        <begin position="775"/>
        <end position="921"/>
    </location>
</feature>
<dbReference type="Gene3D" id="1.20.120.720">
    <property type="entry name" value="Myosin VI head, motor domain, U50 subdomain"/>
    <property type="match status" value="1"/>
</dbReference>
<dbReference type="PROSITE" id="PS51016">
    <property type="entry name" value="MYTH4"/>
    <property type="match status" value="1"/>
</dbReference>
<dbReference type="SMART" id="SM00242">
    <property type="entry name" value="MYSc"/>
    <property type="match status" value="1"/>
</dbReference>
<dbReference type="Pfam" id="PF00612">
    <property type="entry name" value="IQ"/>
    <property type="match status" value="2"/>
</dbReference>
<dbReference type="PROSITE" id="PS51456">
    <property type="entry name" value="MYOSIN_MOTOR"/>
    <property type="match status" value="1"/>
</dbReference>
<dbReference type="PRINTS" id="PR00193">
    <property type="entry name" value="MYOSINHEAVY"/>
</dbReference>
<dbReference type="CDD" id="cd23767">
    <property type="entry name" value="IQCD"/>
    <property type="match status" value="2"/>
</dbReference>
<dbReference type="InterPro" id="IPR051567">
    <property type="entry name" value="Unconventional_Myosin_ATPase"/>
</dbReference>
<evidence type="ECO:0000256" key="4">
    <source>
        <dbReference type="ARBA" id="ARBA00023123"/>
    </source>
</evidence>
<dbReference type="InterPro" id="IPR000048">
    <property type="entry name" value="IQ_motif_EF-hand-BS"/>
</dbReference>
<dbReference type="WBParaSite" id="SPAL_0000943600.1">
    <property type="protein sequence ID" value="SPAL_0000943600.1"/>
    <property type="gene ID" value="SPAL_0000943600"/>
</dbReference>
<dbReference type="SUPFAM" id="SSF50044">
    <property type="entry name" value="SH3-domain"/>
    <property type="match status" value="1"/>
</dbReference>
<dbReference type="Pfam" id="PF00784">
    <property type="entry name" value="MyTH4"/>
    <property type="match status" value="1"/>
</dbReference>
<keyword evidence="3 7" id="KW-0067">ATP-binding</keyword>
<dbReference type="GO" id="GO:0005524">
    <property type="term" value="F:ATP binding"/>
    <property type="evidence" value="ECO:0007669"/>
    <property type="project" value="UniProtKB-UniRule"/>
</dbReference>
<evidence type="ECO:0000259" key="8">
    <source>
        <dbReference type="PROSITE" id="PS50002"/>
    </source>
</evidence>
<name>A0A0N5BUB5_STREA</name>
<dbReference type="GO" id="GO:0003779">
    <property type="term" value="F:actin binding"/>
    <property type="evidence" value="ECO:0007669"/>
    <property type="project" value="UniProtKB-KW"/>
</dbReference>
<proteinExistence type="inferred from homology"/>
<keyword evidence="4 7" id="KW-0518">Myosin</keyword>
<comment type="caution">
    <text evidence="7">Lacks conserved residue(s) required for the propagation of feature annotation.</text>
</comment>
<keyword evidence="5 7" id="KW-0505">Motor protein</keyword>
<dbReference type="InterPro" id="IPR001609">
    <property type="entry name" value="Myosin_head_motor_dom-like"/>
</dbReference>
<comment type="similarity">
    <text evidence="7">Belongs to the TRAFAC class myosin-kinesin ATPase superfamily. Myosin family.</text>
</comment>
<keyword evidence="11" id="KW-1185">Reference proteome</keyword>
<dbReference type="SUPFAM" id="SSF52540">
    <property type="entry name" value="P-loop containing nucleoside triphosphate hydrolases"/>
    <property type="match status" value="1"/>
</dbReference>